<feature type="domain" description="PAS" evidence="10">
    <location>
        <begin position="75"/>
        <end position="119"/>
    </location>
</feature>
<dbReference type="EC" id="2.7.13.3" evidence="2"/>
<feature type="domain" description="Histidine kinase" evidence="9">
    <location>
        <begin position="230"/>
        <end position="449"/>
    </location>
</feature>
<keyword evidence="7" id="KW-1133">Transmembrane helix</keyword>
<dbReference type="InterPro" id="IPR004358">
    <property type="entry name" value="Sig_transdc_His_kin-like_C"/>
</dbReference>
<dbReference type="InterPro" id="IPR005467">
    <property type="entry name" value="His_kinase_dom"/>
</dbReference>
<dbReference type="AlphaFoldDB" id="A0A367ZV85"/>
<organism evidence="11 12">
    <name type="scientific">Candidatus Ozemobacter sibiricus</name>
    <dbReference type="NCBI Taxonomy" id="2268124"/>
    <lineage>
        <taxon>Bacteria</taxon>
        <taxon>Candidatus Ozemobacteria</taxon>
        <taxon>Candidatus Ozemobacterales</taxon>
        <taxon>Candidatus Ozemobacteraceae</taxon>
        <taxon>Candidatus Ozemobacter</taxon>
    </lineage>
</organism>
<comment type="catalytic activity">
    <reaction evidence="1">
        <text>ATP + protein L-histidine = ADP + protein N-phospho-L-histidine.</text>
        <dbReference type="EC" id="2.7.13.3"/>
    </reaction>
</comment>
<dbReference type="PANTHER" id="PTHR43711">
    <property type="entry name" value="TWO-COMPONENT HISTIDINE KINASE"/>
    <property type="match status" value="1"/>
</dbReference>
<evidence type="ECO:0000256" key="7">
    <source>
        <dbReference type="SAM" id="Phobius"/>
    </source>
</evidence>
<sequence>MAAGRWVPALPGALTSTALVMMATAATAQEPGILPDSSLPGPSWAVPSLLGFLVGMTIIALRRRFGRRSPFDADIATAVRKCLSQVSVPVAGFDQDGRVHLWNASLEKLSGLSFDRVRGSLPAEIPAFGPDHQITQELQRFHAAPVGLSARLRTTIYSGARHQQVPVLVTLDRVAPGESPEFPGWTLVVFTDLSENEELRLQYQQAMADAQSSVRRLSEIDRLKSEFLAVCSHELKTPLVSITGYLDLLTSQKLGPLTPRQENALRVSLRNAGRLNELLGSLLDLARMEAGKMKFELTPHRLGPILEEILEVIHPMAETKHLTVEAPPLSGLPYVQVDPSMINRVFLNLLDNAIKFTPPGGSIRVQVTVEEEQVHVAIIDSGVGIPPGDLDRVTTPFFQSDASDTRPAGGLGLGLAIVEKILLGHATRLHLVSQPGQGTQASFSLRIVKKGQSGKTPASPAPTPTGS</sequence>
<evidence type="ECO:0000256" key="2">
    <source>
        <dbReference type="ARBA" id="ARBA00012438"/>
    </source>
</evidence>
<dbReference type="Proteomes" id="UP000252355">
    <property type="component" value="Unassembled WGS sequence"/>
</dbReference>
<feature type="signal peptide" evidence="8">
    <location>
        <begin position="1"/>
        <end position="28"/>
    </location>
</feature>
<feature type="chain" id="PRO_5016719820" description="histidine kinase" evidence="8">
    <location>
        <begin position="29"/>
        <end position="467"/>
    </location>
</feature>
<reference evidence="11 12" key="1">
    <citation type="submission" date="2018-05" db="EMBL/GenBank/DDBJ databases">
        <title>A metagenomic window into the 2 km-deep terrestrial subsurface aquifer revealed taxonomically and functionally diverse microbial community comprising novel uncultured bacterial lineages.</title>
        <authorList>
            <person name="Kadnikov V.V."/>
            <person name="Mardanov A.V."/>
            <person name="Beletsky A.V."/>
            <person name="Banks D."/>
            <person name="Pimenov N.V."/>
            <person name="Frank Y.A."/>
            <person name="Karnachuk O.V."/>
            <person name="Ravin N.V."/>
        </authorList>
    </citation>
    <scope>NUCLEOTIDE SEQUENCE [LARGE SCALE GENOMIC DNA]</scope>
    <source>
        <strain evidence="11">BY5</strain>
    </source>
</reference>
<evidence type="ECO:0000256" key="4">
    <source>
        <dbReference type="ARBA" id="ARBA00022679"/>
    </source>
</evidence>
<evidence type="ECO:0000313" key="12">
    <source>
        <dbReference type="Proteomes" id="UP000252355"/>
    </source>
</evidence>
<dbReference type="SUPFAM" id="SSF47384">
    <property type="entry name" value="Homodimeric domain of signal transducing histidine kinase"/>
    <property type="match status" value="1"/>
</dbReference>
<dbReference type="EMBL" id="QOQW01000001">
    <property type="protein sequence ID" value="RCK81629.1"/>
    <property type="molecule type" value="Genomic_DNA"/>
</dbReference>
<feature type="transmembrane region" description="Helical" evidence="7">
    <location>
        <begin position="44"/>
        <end position="61"/>
    </location>
</feature>
<keyword evidence="6" id="KW-0902">Two-component regulatory system</keyword>
<dbReference type="InterPro" id="IPR035965">
    <property type="entry name" value="PAS-like_dom_sf"/>
</dbReference>
<dbReference type="InterPro" id="IPR000014">
    <property type="entry name" value="PAS"/>
</dbReference>
<evidence type="ECO:0000256" key="1">
    <source>
        <dbReference type="ARBA" id="ARBA00000085"/>
    </source>
</evidence>
<dbReference type="SMART" id="SM00387">
    <property type="entry name" value="HATPase_c"/>
    <property type="match status" value="1"/>
</dbReference>
<dbReference type="InterPro" id="IPR036097">
    <property type="entry name" value="HisK_dim/P_sf"/>
</dbReference>
<protein>
    <recommendedName>
        <fullName evidence="2">histidine kinase</fullName>
        <ecNumber evidence="2">2.7.13.3</ecNumber>
    </recommendedName>
</protein>
<keyword evidence="7" id="KW-0812">Transmembrane</keyword>
<dbReference type="SMART" id="SM00388">
    <property type="entry name" value="HisKA"/>
    <property type="match status" value="1"/>
</dbReference>
<dbReference type="PROSITE" id="PS50112">
    <property type="entry name" value="PAS"/>
    <property type="match status" value="1"/>
</dbReference>
<dbReference type="SUPFAM" id="SSF55874">
    <property type="entry name" value="ATPase domain of HSP90 chaperone/DNA topoisomerase II/histidine kinase"/>
    <property type="match status" value="1"/>
</dbReference>
<dbReference type="Pfam" id="PF00512">
    <property type="entry name" value="HisKA"/>
    <property type="match status" value="1"/>
</dbReference>
<keyword evidence="8" id="KW-0732">Signal</keyword>
<evidence type="ECO:0000256" key="8">
    <source>
        <dbReference type="SAM" id="SignalP"/>
    </source>
</evidence>
<accession>A0A367ZV85</accession>
<evidence type="ECO:0000256" key="5">
    <source>
        <dbReference type="ARBA" id="ARBA00022777"/>
    </source>
</evidence>
<dbReference type="InterPro" id="IPR036890">
    <property type="entry name" value="HATPase_C_sf"/>
</dbReference>
<dbReference type="PRINTS" id="PR00344">
    <property type="entry name" value="BCTRLSENSOR"/>
</dbReference>
<evidence type="ECO:0000256" key="3">
    <source>
        <dbReference type="ARBA" id="ARBA00022553"/>
    </source>
</evidence>
<dbReference type="Gene3D" id="1.10.287.130">
    <property type="match status" value="1"/>
</dbReference>
<dbReference type="InterPro" id="IPR050736">
    <property type="entry name" value="Sensor_HK_Regulatory"/>
</dbReference>
<dbReference type="CDD" id="cd00075">
    <property type="entry name" value="HATPase"/>
    <property type="match status" value="1"/>
</dbReference>
<gene>
    <name evidence="11" type="ORF">OZSIB_0763</name>
</gene>
<keyword evidence="3" id="KW-0597">Phosphoprotein</keyword>
<keyword evidence="5" id="KW-0418">Kinase</keyword>
<dbReference type="SUPFAM" id="SSF55785">
    <property type="entry name" value="PYP-like sensor domain (PAS domain)"/>
    <property type="match status" value="1"/>
</dbReference>
<dbReference type="CDD" id="cd00082">
    <property type="entry name" value="HisKA"/>
    <property type="match status" value="1"/>
</dbReference>
<dbReference type="Gene3D" id="3.30.450.20">
    <property type="entry name" value="PAS domain"/>
    <property type="match status" value="1"/>
</dbReference>
<dbReference type="InterPro" id="IPR003594">
    <property type="entry name" value="HATPase_dom"/>
</dbReference>
<evidence type="ECO:0000313" key="11">
    <source>
        <dbReference type="EMBL" id="RCK81629.1"/>
    </source>
</evidence>
<evidence type="ECO:0000259" key="10">
    <source>
        <dbReference type="PROSITE" id="PS50112"/>
    </source>
</evidence>
<dbReference type="GO" id="GO:0000155">
    <property type="term" value="F:phosphorelay sensor kinase activity"/>
    <property type="evidence" value="ECO:0007669"/>
    <property type="project" value="InterPro"/>
</dbReference>
<keyword evidence="7" id="KW-0472">Membrane</keyword>
<dbReference type="PROSITE" id="PS50109">
    <property type="entry name" value="HIS_KIN"/>
    <property type="match status" value="1"/>
</dbReference>
<dbReference type="PANTHER" id="PTHR43711:SF1">
    <property type="entry name" value="HISTIDINE KINASE 1"/>
    <property type="match status" value="1"/>
</dbReference>
<proteinExistence type="predicted"/>
<comment type="caution">
    <text evidence="11">The sequence shown here is derived from an EMBL/GenBank/DDBJ whole genome shotgun (WGS) entry which is preliminary data.</text>
</comment>
<dbReference type="Gene3D" id="3.30.565.10">
    <property type="entry name" value="Histidine kinase-like ATPase, C-terminal domain"/>
    <property type="match status" value="1"/>
</dbReference>
<dbReference type="InterPro" id="IPR003661">
    <property type="entry name" value="HisK_dim/P_dom"/>
</dbReference>
<evidence type="ECO:0000259" key="9">
    <source>
        <dbReference type="PROSITE" id="PS50109"/>
    </source>
</evidence>
<dbReference type="Pfam" id="PF02518">
    <property type="entry name" value="HATPase_c"/>
    <property type="match status" value="1"/>
</dbReference>
<keyword evidence="4" id="KW-0808">Transferase</keyword>
<evidence type="ECO:0000256" key="6">
    <source>
        <dbReference type="ARBA" id="ARBA00023012"/>
    </source>
</evidence>
<name>A0A367ZV85_9BACT</name>